<reference evidence="1" key="1">
    <citation type="journal article" date="2022" name="bioRxiv">
        <title>Sequencing and chromosome-scale assembly of the giantPleurodeles waltlgenome.</title>
        <authorList>
            <person name="Brown T."/>
            <person name="Elewa A."/>
            <person name="Iarovenko S."/>
            <person name="Subramanian E."/>
            <person name="Araus A.J."/>
            <person name="Petzold A."/>
            <person name="Susuki M."/>
            <person name="Suzuki K.-i.T."/>
            <person name="Hayashi T."/>
            <person name="Toyoda A."/>
            <person name="Oliveira C."/>
            <person name="Osipova E."/>
            <person name="Leigh N.D."/>
            <person name="Simon A."/>
            <person name="Yun M.H."/>
        </authorList>
    </citation>
    <scope>NUCLEOTIDE SEQUENCE</scope>
    <source>
        <strain evidence="1">20211129_DDA</strain>
        <tissue evidence="1">Liver</tissue>
    </source>
</reference>
<comment type="caution">
    <text evidence="1">The sequence shown here is derived from an EMBL/GenBank/DDBJ whole genome shotgun (WGS) entry which is preliminary data.</text>
</comment>
<protein>
    <submittedName>
        <fullName evidence="1">Uncharacterized protein</fullName>
    </submittedName>
</protein>
<gene>
    <name evidence="1" type="ORF">NDU88_001947</name>
</gene>
<accession>A0AAV7RAI5</accession>
<dbReference type="EMBL" id="JANPWB010000009">
    <property type="protein sequence ID" value="KAJ1149130.1"/>
    <property type="molecule type" value="Genomic_DNA"/>
</dbReference>
<keyword evidence="2" id="KW-1185">Reference proteome</keyword>
<dbReference type="Proteomes" id="UP001066276">
    <property type="component" value="Chromosome 5"/>
</dbReference>
<evidence type="ECO:0000313" key="2">
    <source>
        <dbReference type="Proteomes" id="UP001066276"/>
    </source>
</evidence>
<proteinExistence type="predicted"/>
<sequence>MLDYSSVYYRDELGASAVGALGGARTTSAVHTFSRRTAAKPLVFKWLISAGHYQPPRPTQPIKARRGVYTVRTAFLVLRAPGLLKSNIPGLPSSIRQAVLCGPAMIGSGNPSGPETTKYLFQPCVGRNVTK</sequence>
<name>A0AAV7RAI5_PLEWA</name>
<organism evidence="1 2">
    <name type="scientific">Pleurodeles waltl</name>
    <name type="common">Iberian ribbed newt</name>
    <dbReference type="NCBI Taxonomy" id="8319"/>
    <lineage>
        <taxon>Eukaryota</taxon>
        <taxon>Metazoa</taxon>
        <taxon>Chordata</taxon>
        <taxon>Craniata</taxon>
        <taxon>Vertebrata</taxon>
        <taxon>Euteleostomi</taxon>
        <taxon>Amphibia</taxon>
        <taxon>Batrachia</taxon>
        <taxon>Caudata</taxon>
        <taxon>Salamandroidea</taxon>
        <taxon>Salamandridae</taxon>
        <taxon>Pleurodelinae</taxon>
        <taxon>Pleurodeles</taxon>
    </lineage>
</organism>
<evidence type="ECO:0000313" key="1">
    <source>
        <dbReference type="EMBL" id="KAJ1149130.1"/>
    </source>
</evidence>
<dbReference type="AlphaFoldDB" id="A0AAV7RAI5"/>